<dbReference type="GO" id="GO:0071949">
    <property type="term" value="F:FAD binding"/>
    <property type="evidence" value="ECO:0007669"/>
    <property type="project" value="InterPro"/>
</dbReference>
<dbReference type="InterPro" id="IPR036188">
    <property type="entry name" value="FAD/NAD-bd_sf"/>
</dbReference>
<comment type="similarity">
    <text evidence="1">Belongs to the paxM FAD-dependent monooxygenase family.</text>
</comment>
<proteinExistence type="inferred from homology"/>
<reference evidence="6 7" key="1">
    <citation type="submission" date="2016-07" db="EMBL/GenBank/DDBJ databases">
        <title>Pervasive Adenine N6-methylation of Active Genes in Fungi.</title>
        <authorList>
            <consortium name="DOE Joint Genome Institute"/>
            <person name="Mondo S.J."/>
            <person name="Dannebaum R.O."/>
            <person name="Kuo R.C."/>
            <person name="Labutti K."/>
            <person name="Haridas S."/>
            <person name="Kuo A."/>
            <person name="Salamov A."/>
            <person name="Ahrendt S.R."/>
            <person name="Lipzen A."/>
            <person name="Sullivan W."/>
            <person name="Andreopoulos W.B."/>
            <person name="Clum A."/>
            <person name="Lindquist E."/>
            <person name="Daum C."/>
            <person name="Ramamoorthy G.K."/>
            <person name="Gryganskyi A."/>
            <person name="Culley D."/>
            <person name="Magnuson J.K."/>
            <person name="James T.Y."/>
            <person name="O'Malley M.A."/>
            <person name="Stajich J.E."/>
            <person name="Spatafora J.W."/>
            <person name="Visel A."/>
            <person name="Grigoriev I.V."/>
        </authorList>
    </citation>
    <scope>NUCLEOTIDE SEQUENCE [LARGE SCALE GENOMIC DNA]</scope>
    <source>
        <strain evidence="6 7">NRRL 3116</strain>
    </source>
</reference>
<dbReference type="AlphaFoldDB" id="A0A1Y2G5R0"/>
<dbReference type="SUPFAM" id="SSF51905">
    <property type="entry name" value="FAD/NAD(P)-binding domain"/>
    <property type="match status" value="1"/>
</dbReference>
<evidence type="ECO:0000256" key="3">
    <source>
        <dbReference type="ARBA" id="ARBA00022827"/>
    </source>
</evidence>
<dbReference type="GO" id="GO:0004497">
    <property type="term" value="F:monooxygenase activity"/>
    <property type="evidence" value="ECO:0007669"/>
    <property type="project" value="InterPro"/>
</dbReference>
<dbReference type="Proteomes" id="UP000193648">
    <property type="component" value="Unassembled WGS sequence"/>
</dbReference>
<organism evidence="6 7">
    <name type="scientific">Lobosporangium transversale</name>
    <dbReference type="NCBI Taxonomy" id="64571"/>
    <lineage>
        <taxon>Eukaryota</taxon>
        <taxon>Fungi</taxon>
        <taxon>Fungi incertae sedis</taxon>
        <taxon>Mucoromycota</taxon>
        <taxon>Mortierellomycotina</taxon>
        <taxon>Mortierellomycetes</taxon>
        <taxon>Mortierellales</taxon>
        <taxon>Mortierellaceae</taxon>
        <taxon>Lobosporangium</taxon>
    </lineage>
</organism>
<dbReference type="OrthoDB" id="655030at2759"/>
<evidence type="ECO:0000313" key="7">
    <source>
        <dbReference type="Proteomes" id="UP000193648"/>
    </source>
</evidence>
<dbReference type="Pfam" id="PF01494">
    <property type="entry name" value="FAD_binding_3"/>
    <property type="match status" value="2"/>
</dbReference>
<dbReference type="PANTHER" id="PTHR47356">
    <property type="entry name" value="FAD-DEPENDENT MONOOXYGENASE ASQG-RELATED"/>
    <property type="match status" value="1"/>
</dbReference>
<accession>A0A1Y2G5R0</accession>
<dbReference type="GeneID" id="33572614"/>
<keyword evidence="4" id="KW-0560">Oxidoreductase</keyword>
<sequence>MPAEHPLITPDSKPTVLIVGAGIAGLTLANLLEKAGVPYEIFDRATEIKPLGSALSLIANVAPLFQQIGIYDELVSLGKLCYSIDQYTEDRKFDYSLDFKAATKIGGYPGYIISRSVFYDLLLRQIPSNKIFLGKRVLAIKQSLQNGVQIQFSDKTIAEGDILVGADGAYSAVRQSLYDSLKSEGQLPASDDGALPFTCVCLVGQTKPMDTEKFPELTDPICHFRSVIADNKPYSWATLTVKDNVYCWGVTQYLDSESSKSHDSFRNSEWGPEAAIAMCQEVRDFPVPGGKNNDMTIGDLIDNTPLISKVMLEEKVFDTWYAGRTVLIGDACHKIHPASGAGAMNAMQDAVALANWISVLDSTAIDEMTKAFKEYKAERYPVAKASFAQGRMLSRVTEKDLKARITRYITKNMPTWLGNILTKRMLESRPQVSFLPLIKDKGAAPPKYQPSLHKTLAIRKARESAKARQATAAIAV</sequence>
<dbReference type="InterPro" id="IPR002938">
    <property type="entry name" value="FAD-bd"/>
</dbReference>
<dbReference type="STRING" id="64571.A0A1Y2G5R0"/>
<keyword evidence="2" id="KW-0285">Flavoprotein</keyword>
<dbReference type="PANTHER" id="PTHR47356:SF2">
    <property type="entry name" value="FAD-BINDING DOMAIN-CONTAINING PROTEIN-RELATED"/>
    <property type="match status" value="1"/>
</dbReference>
<evidence type="ECO:0000256" key="2">
    <source>
        <dbReference type="ARBA" id="ARBA00022630"/>
    </source>
</evidence>
<protein>
    <recommendedName>
        <fullName evidence="5">FAD-binding domain-containing protein</fullName>
    </recommendedName>
</protein>
<evidence type="ECO:0000259" key="5">
    <source>
        <dbReference type="Pfam" id="PF01494"/>
    </source>
</evidence>
<name>A0A1Y2G5R0_9FUNG</name>
<feature type="domain" description="FAD-binding" evidence="5">
    <location>
        <begin position="15"/>
        <end position="185"/>
    </location>
</feature>
<keyword evidence="7" id="KW-1185">Reference proteome</keyword>
<comment type="caution">
    <text evidence="6">The sequence shown here is derived from an EMBL/GenBank/DDBJ whole genome shotgun (WGS) entry which is preliminary data.</text>
</comment>
<keyword evidence="3" id="KW-0274">FAD</keyword>
<dbReference type="RefSeq" id="XP_021875483.1">
    <property type="nucleotide sequence ID" value="XM_022030773.1"/>
</dbReference>
<dbReference type="Gene3D" id="3.50.50.60">
    <property type="entry name" value="FAD/NAD(P)-binding domain"/>
    <property type="match status" value="1"/>
</dbReference>
<evidence type="ECO:0000313" key="6">
    <source>
        <dbReference type="EMBL" id="ORY96056.1"/>
    </source>
</evidence>
<dbReference type="InterPro" id="IPR050562">
    <property type="entry name" value="FAD_mOase_fung"/>
</dbReference>
<dbReference type="InParanoid" id="A0A1Y2G5R0"/>
<gene>
    <name evidence="6" type="ORF">BCR41DRAFT_426767</name>
</gene>
<dbReference type="PRINTS" id="PR00420">
    <property type="entry name" value="RNGMNOXGNASE"/>
</dbReference>
<evidence type="ECO:0000256" key="4">
    <source>
        <dbReference type="ARBA" id="ARBA00023002"/>
    </source>
</evidence>
<evidence type="ECO:0000256" key="1">
    <source>
        <dbReference type="ARBA" id="ARBA00007992"/>
    </source>
</evidence>
<dbReference type="EMBL" id="MCFF01000078">
    <property type="protein sequence ID" value="ORY96056.1"/>
    <property type="molecule type" value="Genomic_DNA"/>
</dbReference>
<feature type="domain" description="FAD-binding" evidence="5">
    <location>
        <begin position="308"/>
        <end position="385"/>
    </location>
</feature>